<feature type="domain" description="HTH araC/xylS-type" evidence="4">
    <location>
        <begin position="45"/>
        <end position="143"/>
    </location>
</feature>
<dbReference type="SUPFAM" id="SSF46689">
    <property type="entry name" value="Homeodomain-like"/>
    <property type="match status" value="2"/>
</dbReference>
<evidence type="ECO:0000313" key="6">
    <source>
        <dbReference type="Proteomes" id="UP000682811"/>
    </source>
</evidence>
<dbReference type="AlphaFoldDB" id="A0A920CNG2"/>
<keyword evidence="2" id="KW-0238">DNA-binding</keyword>
<organism evidence="5 6">
    <name type="scientific">Paenibacillus azoreducens</name>
    <dbReference type="NCBI Taxonomy" id="116718"/>
    <lineage>
        <taxon>Bacteria</taxon>
        <taxon>Bacillati</taxon>
        <taxon>Bacillota</taxon>
        <taxon>Bacilli</taxon>
        <taxon>Bacillales</taxon>
        <taxon>Paenibacillaceae</taxon>
        <taxon>Paenibacillus</taxon>
    </lineage>
</organism>
<dbReference type="PANTHER" id="PTHR43280:SF2">
    <property type="entry name" value="HTH-TYPE TRANSCRIPTIONAL REGULATOR EXSA"/>
    <property type="match status" value="1"/>
</dbReference>
<keyword evidence="3" id="KW-0804">Transcription</keyword>
<keyword evidence="1" id="KW-0805">Transcription regulation</keyword>
<dbReference type="GO" id="GO:0043565">
    <property type="term" value="F:sequence-specific DNA binding"/>
    <property type="evidence" value="ECO:0007669"/>
    <property type="project" value="InterPro"/>
</dbReference>
<dbReference type="Gene3D" id="1.10.10.60">
    <property type="entry name" value="Homeodomain-like"/>
    <property type="match status" value="2"/>
</dbReference>
<evidence type="ECO:0000256" key="1">
    <source>
        <dbReference type="ARBA" id="ARBA00023015"/>
    </source>
</evidence>
<dbReference type="PANTHER" id="PTHR43280">
    <property type="entry name" value="ARAC-FAMILY TRANSCRIPTIONAL REGULATOR"/>
    <property type="match status" value="1"/>
</dbReference>
<dbReference type="InterPro" id="IPR020449">
    <property type="entry name" value="Tscrpt_reg_AraC-type_HTH"/>
</dbReference>
<gene>
    <name evidence="5" type="ORF">J34TS1_01050</name>
</gene>
<comment type="caution">
    <text evidence="5">The sequence shown here is derived from an EMBL/GenBank/DDBJ whole genome shotgun (WGS) entry which is preliminary data.</text>
</comment>
<evidence type="ECO:0000313" key="5">
    <source>
        <dbReference type="EMBL" id="GIO45340.1"/>
    </source>
</evidence>
<keyword evidence="6" id="KW-1185">Reference proteome</keyword>
<dbReference type="Proteomes" id="UP000682811">
    <property type="component" value="Unassembled WGS sequence"/>
</dbReference>
<proteinExistence type="predicted"/>
<dbReference type="PRINTS" id="PR00032">
    <property type="entry name" value="HTHARAC"/>
</dbReference>
<dbReference type="SMART" id="SM00342">
    <property type="entry name" value="HTH_ARAC"/>
    <property type="match status" value="1"/>
</dbReference>
<evidence type="ECO:0000259" key="4">
    <source>
        <dbReference type="PROSITE" id="PS01124"/>
    </source>
</evidence>
<dbReference type="Pfam" id="PF12833">
    <property type="entry name" value="HTH_18"/>
    <property type="match status" value="1"/>
</dbReference>
<dbReference type="RefSeq" id="WP_212976550.1">
    <property type="nucleotide sequence ID" value="NZ_AP025343.1"/>
</dbReference>
<name>A0A920CNG2_9BACL</name>
<dbReference type="InterPro" id="IPR009057">
    <property type="entry name" value="Homeodomain-like_sf"/>
</dbReference>
<sequence>MSDVFGSGMRPPAGRQQWKGWALRVAGEGIDYLERYGASSSALIRKIKAYVREHLDGPCTREDIAAFMYLNPAYLSRLFKKETGITLSDYIAAERMNKAKKLLVETQLKIVNVSEAVGYANFSYFTQSFKKIVGMVPQEYRKKFLG</sequence>
<dbReference type="GO" id="GO:0003700">
    <property type="term" value="F:DNA-binding transcription factor activity"/>
    <property type="evidence" value="ECO:0007669"/>
    <property type="project" value="InterPro"/>
</dbReference>
<reference evidence="5 6" key="1">
    <citation type="submission" date="2021-03" db="EMBL/GenBank/DDBJ databases">
        <title>Antimicrobial resistance genes in bacteria isolated from Japanese honey, and their potential for conferring macrolide and lincosamide resistance in the American foulbrood pathogen Paenibacillus larvae.</title>
        <authorList>
            <person name="Okamoto M."/>
            <person name="Kumagai M."/>
            <person name="Kanamori H."/>
            <person name="Takamatsu D."/>
        </authorList>
    </citation>
    <scope>NUCLEOTIDE SEQUENCE [LARGE SCALE GENOMIC DNA]</scope>
    <source>
        <strain evidence="5 6">J34TS1</strain>
    </source>
</reference>
<evidence type="ECO:0000256" key="2">
    <source>
        <dbReference type="ARBA" id="ARBA00023125"/>
    </source>
</evidence>
<protein>
    <recommendedName>
        <fullName evidence="4">HTH araC/xylS-type domain-containing protein</fullName>
    </recommendedName>
</protein>
<dbReference type="EMBL" id="BORT01000001">
    <property type="protein sequence ID" value="GIO45340.1"/>
    <property type="molecule type" value="Genomic_DNA"/>
</dbReference>
<evidence type="ECO:0000256" key="3">
    <source>
        <dbReference type="ARBA" id="ARBA00023163"/>
    </source>
</evidence>
<accession>A0A920CNG2</accession>
<dbReference type="InterPro" id="IPR018060">
    <property type="entry name" value="HTH_AraC"/>
</dbReference>
<dbReference type="PROSITE" id="PS01124">
    <property type="entry name" value="HTH_ARAC_FAMILY_2"/>
    <property type="match status" value="1"/>
</dbReference>